<keyword evidence="4" id="KW-1133">Transmembrane helix</keyword>
<dbReference type="Gene3D" id="3.40.190.10">
    <property type="entry name" value="Periplasmic binding protein-like II"/>
    <property type="match status" value="1"/>
</dbReference>
<accession>A0A1F5KCF2</accession>
<evidence type="ECO:0000256" key="4">
    <source>
        <dbReference type="SAM" id="Phobius"/>
    </source>
</evidence>
<sequence length="463" mass="52342">MGEFLNKFKLGFLILLKLILRKWRVISLVTLILTFVVSLIIFTKPFKPTSISEGIVGTYQTHDLPESVTNLLSKSLVSTDENGRMVGNLAEGWDVNSDATVYKFKLRNNIYWSDGARIKSNDIEFSIQDVEVSYPDEATIQFKLKGAFSAFPSLLTKPVFKKDTITGVGPYKIEKIEKSRIFITKITLKKIDPAINTVPDIVVRFYPNEKTALLAFELGEIQSLIGVNSTPLNSSLNKLTKITNYEKIITILYNTKDPALSSRSFRQALSYSAPEIKDETPAKTPLQPHSWAYTDEVNDYLDNPQSAKAALKRSKNSSSEEIFKKEIVLTATPQLENIGKQVIASWNNLGIKSVLRIESGIPQNFQALLISQSIPVDPDQYSLWHSTQTKTNLTGYSSARIDKDLEDGRKLIMEEERKVKYIDFQKQLLEDSPATFLYFSNYNVIYLKKIETSLSEVLPIQLP</sequence>
<name>A0A1F5KCF2_9BACT</name>
<dbReference type="GO" id="GO:0042597">
    <property type="term" value="C:periplasmic space"/>
    <property type="evidence" value="ECO:0007669"/>
    <property type="project" value="UniProtKB-ARBA"/>
</dbReference>
<dbReference type="Gene3D" id="3.90.76.10">
    <property type="entry name" value="Dipeptide-binding Protein, Domain 1"/>
    <property type="match status" value="1"/>
</dbReference>
<organism evidence="6 7">
    <name type="scientific">Candidatus Daviesbacteria bacterium RIFCSPHIGHO2_12_FULL_37_11</name>
    <dbReference type="NCBI Taxonomy" id="1797777"/>
    <lineage>
        <taxon>Bacteria</taxon>
        <taxon>Candidatus Daviesiibacteriota</taxon>
    </lineage>
</organism>
<evidence type="ECO:0000313" key="7">
    <source>
        <dbReference type="Proteomes" id="UP000176527"/>
    </source>
</evidence>
<comment type="similarity">
    <text evidence="1">Belongs to the bacterial solute-binding protein 5 family.</text>
</comment>
<evidence type="ECO:0000256" key="1">
    <source>
        <dbReference type="ARBA" id="ARBA00005695"/>
    </source>
</evidence>
<dbReference type="AlphaFoldDB" id="A0A1F5KCF2"/>
<dbReference type="InterPro" id="IPR000914">
    <property type="entry name" value="SBP_5_dom"/>
</dbReference>
<dbReference type="Pfam" id="PF00496">
    <property type="entry name" value="SBP_bac_5"/>
    <property type="match status" value="1"/>
</dbReference>
<dbReference type="InterPro" id="IPR039424">
    <property type="entry name" value="SBP_5"/>
</dbReference>
<feature type="transmembrane region" description="Helical" evidence="4">
    <location>
        <begin position="23"/>
        <end position="42"/>
    </location>
</feature>
<reference evidence="6 7" key="1">
    <citation type="journal article" date="2016" name="Nat. Commun.">
        <title>Thousands of microbial genomes shed light on interconnected biogeochemical processes in an aquifer system.</title>
        <authorList>
            <person name="Anantharaman K."/>
            <person name="Brown C.T."/>
            <person name="Hug L.A."/>
            <person name="Sharon I."/>
            <person name="Castelle C.J."/>
            <person name="Probst A.J."/>
            <person name="Thomas B.C."/>
            <person name="Singh A."/>
            <person name="Wilkins M.J."/>
            <person name="Karaoz U."/>
            <person name="Brodie E.L."/>
            <person name="Williams K.H."/>
            <person name="Hubbard S.S."/>
            <person name="Banfield J.F."/>
        </authorList>
    </citation>
    <scope>NUCLEOTIDE SEQUENCE [LARGE SCALE GENOMIC DNA]</scope>
</reference>
<evidence type="ECO:0000256" key="2">
    <source>
        <dbReference type="ARBA" id="ARBA00022448"/>
    </source>
</evidence>
<dbReference type="GO" id="GO:0015833">
    <property type="term" value="P:peptide transport"/>
    <property type="evidence" value="ECO:0007669"/>
    <property type="project" value="TreeGrafter"/>
</dbReference>
<keyword evidence="4" id="KW-0812">Transmembrane</keyword>
<evidence type="ECO:0000256" key="3">
    <source>
        <dbReference type="ARBA" id="ARBA00022729"/>
    </source>
</evidence>
<feature type="domain" description="Solute-binding protein family 5" evidence="5">
    <location>
        <begin position="85"/>
        <end position="383"/>
    </location>
</feature>
<dbReference type="Proteomes" id="UP000176527">
    <property type="component" value="Unassembled WGS sequence"/>
</dbReference>
<dbReference type="Gene3D" id="3.10.105.10">
    <property type="entry name" value="Dipeptide-binding Protein, Domain 3"/>
    <property type="match status" value="1"/>
</dbReference>
<dbReference type="SUPFAM" id="SSF53850">
    <property type="entry name" value="Periplasmic binding protein-like II"/>
    <property type="match status" value="1"/>
</dbReference>
<keyword evidence="2" id="KW-0813">Transport</keyword>
<keyword evidence="4" id="KW-0472">Membrane</keyword>
<dbReference type="InterPro" id="IPR030678">
    <property type="entry name" value="Peptide/Ni-bd"/>
</dbReference>
<dbReference type="PANTHER" id="PTHR30290:SF9">
    <property type="entry name" value="OLIGOPEPTIDE-BINDING PROTEIN APPA"/>
    <property type="match status" value="1"/>
</dbReference>
<dbReference type="EMBL" id="MFDE01000019">
    <property type="protein sequence ID" value="OGE38504.1"/>
    <property type="molecule type" value="Genomic_DNA"/>
</dbReference>
<dbReference type="PANTHER" id="PTHR30290">
    <property type="entry name" value="PERIPLASMIC BINDING COMPONENT OF ABC TRANSPORTER"/>
    <property type="match status" value="1"/>
</dbReference>
<protein>
    <recommendedName>
        <fullName evidence="5">Solute-binding protein family 5 domain-containing protein</fullName>
    </recommendedName>
</protein>
<evidence type="ECO:0000259" key="5">
    <source>
        <dbReference type="Pfam" id="PF00496"/>
    </source>
</evidence>
<dbReference type="GO" id="GO:1904680">
    <property type="term" value="F:peptide transmembrane transporter activity"/>
    <property type="evidence" value="ECO:0007669"/>
    <property type="project" value="TreeGrafter"/>
</dbReference>
<gene>
    <name evidence="6" type="ORF">A3F00_05495</name>
</gene>
<evidence type="ECO:0000313" key="6">
    <source>
        <dbReference type="EMBL" id="OGE38504.1"/>
    </source>
</evidence>
<dbReference type="PIRSF" id="PIRSF002741">
    <property type="entry name" value="MppA"/>
    <property type="match status" value="1"/>
</dbReference>
<proteinExistence type="inferred from homology"/>
<dbReference type="GO" id="GO:0043190">
    <property type="term" value="C:ATP-binding cassette (ABC) transporter complex"/>
    <property type="evidence" value="ECO:0007669"/>
    <property type="project" value="InterPro"/>
</dbReference>
<keyword evidence="3" id="KW-0732">Signal</keyword>
<comment type="caution">
    <text evidence="6">The sequence shown here is derived from an EMBL/GenBank/DDBJ whole genome shotgun (WGS) entry which is preliminary data.</text>
</comment>